<dbReference type="Proteomes" id="UP000579812">
    <property type="component" value="Unassembled WGS sequence"/>
</dbReference>
<evidence type="ECO:0000256" key="1">
    <source>
        <dbReference type="SAM" id="Phobius"/>
    </source>
</evidence>
<feature type="transmembrane region" description="Helical" evidence="1">
    <location>
        <begin position="32"/>
        <end position="49"/>
    </location>
</feature>
<evidence type="ECO:0000313" key="3">
    <source>
        <dbReference type="Proteomes" id="UP000579812"/>
    </source>
</evidence>
<proteinExistence type="predicted"/>
<dbReference type="EMBL" id="JAAMOB010000217">
    <property type="protein sequence ID" value="KAF4094498.1"/>
    <property type="molecule type" value="Genomic_DNA"/>
</dbReference>
<gene>
    <name evidence="2" type="ORF">G5714_024616</name>
</gene>
<name>A0A7J6BHC0_9TELE</name>
<keyword evidence="3" id="KW-1185">Reference proteome</keyword>
<reference evidence="2 3" key="1">
    <citation type="submission" date="2020-04" db="EMBL/GenBank/DDBJ databases">
        <title>Chromosome-level genome assembly of a cyprinid fish Onychostoma macrolepis by integration of Nanopore Sequencing, Bionano and Hi-C technology.</title>
        <authorList>
            <person name="Wang D."/>
        </authorList>
    </citation>
    <scope>NUCLEOTIDE SEQUENCE [LARGE SCALE GENOMIC DNA]</scope>
    <source>
        <strain evidence="2">SWU-2019</strain>
        <tissue evidence="2">Muscle</tissue>
    </source>
</reference>
<protein>
    <submittedName>
        <fullName evidence="2">Uncharacterized protein</fullName>
    </submittedName>
</protein>
<organism evidence="2 3">
    <name type="scientific">Onychostoma macrolepis</name>
    <dbReference type="NCBI Taxonomy" id="369639"/>
    <lineage>
        <taxon>Eukaryota</taxon>
        <taxon>Metazoa</taxon>
        <taxon>Chordata</taxon>
        <taxon>Craniata</taxon>
        <taxon>Vertebrata</taxon>
        <taxon>Euteleostomi</taxon>
        <taxon>Actinopterygii</taxon>
        <taxon>Neopterygii</taxon>
        <taxon>Teleostei</taxon>
        <taxon>Ostariophysi</taxon>
        <taxon>Cypriniformes</taxon>
        <taxon>Cyprinidae</taxon>
        <taxon>Acrossocheilinae</taxon>
        <taxon>Onychostoma</taxon>
    </lineage>
</organism>
<comment type="caution">
    <text evidence="2">The sequence shown here is derived from an EMBL/GenBank/DDBJ whole genome shotgun (WGS) entry which is preliminary data.</text>
</comment>
<sequence>MVSLIDHVSARLHVFLHEEENSGGQRIYQRDHCFYTACALVVIFSWYPYRSSVRYRKYMYATSAYAGLACDPYWTCEDQCNCYFSFH</sequence>
<dbReference type="AlphaFoldDB" id="A0A7J6BHC0"/>
<keyword evidence="1" id="KW-1133">Transmembrane helix</keyword>
<evidence type="ECO:0000313" key="2">
    <source>
        <dbReference type="EMBL" id="KAF4094498.1"/>
    </source>
</evidence>
<keyword evidence="1" id="KW-0472">Membrane</keyword>
<accession>A0A7J6BHC0</accession>
<keyword evidence="1" id="KW-0812">Transmembrane</keyword>